<comment type="caution">
    <text evidence="2">The sequence shown here is derived from an EMBL/GenBank/DDBJ whole genome shotgun (WGS) entry which is preliminary data.</text>
</comment>
<dbReference type="EMBL" id="SHKW01000001">
    <property type="protein sequence ID" value="RZU41116.1"/>
    <property type="molecule type" value="Genomic_DNA"/>
</dbReference>
<gene>
    <name evidence="2" type="ORF">BDD14_2614</name>
</gene>
<feature type="transmembrane region" description="Helical" evidence="1">
    <location>
        <begin position="7"/>
        <end position="30"/>
    </location>
</feature>
<sequence length="61" mass="6710">MGKKKRYSATFIVAAQLGILAGIILAFYLVPGSTSAKLLWAVSGLFFVMINSWLFLRNNSN</sequence>
<feature type="transmembrane region" description="Helical" evidence="1">
    <location>
        <begin position="36"/>
        <end position="56"/>
    </location>
</feature>
<proteinExistence type="predicted"/>
<protein>
    <submittedName>
        <fullName evidence="2">Uncharacterized protein</fullName>
    </submittedName>
</protein>
<accession>A0A4V2G4I9</accession>
<keyword evidence="1" id="KW-0472">Membrane</keyword>
<evidence type="ECO:0000256" key="1">
    <source>
        <dbReference type="SAM" id="Phobius"/>
    </source>
</evidence>
<reference evidence="2 3" key="1">
    <citation type="submission" date="2019-02" db="EMBL/GenBank/DDBJ databases">
        <title>Genomic Encyclopedia of Archaeal and Bacterial Type Strains, Phase II (KMG-II): from individual species to whole genera.</title>
        <authorList>
            <person name="Goeker M."/>
        </authorList>
    </citation>
    <scope>NUCLEOTIDE SEQUENCE [LARGE SCALE GENOMIC DNA]</scope>
    <source>
        <strain evidence="2 3">DSM 18101</strain>
    </source>
</reference>
<dbReference type="Proteomes" id="UP000292958">
    <property type="component" value="Unassembled WGS sequence"/>
</dbReference>
<keyword evidence="1" id="KW-0812">Transmembrane</keyword>
<dbReference type="AlphaFoldDB" id="A0A4V2G4I9"/>
<evidence type="ECO:0000313" key="3">
    <source>
        <dbReference type="Proteomes" id="UP000292958"/>
    </source>
</evidence>
<keyword evidence="3" id="KW-1185">Reference proteome</keyword>
<evidence type="ECO:0000313" key="2">
    <source>
        <dbReference type="EMBL" id="RZU41116.1"/>
    </source>
</evidence>
<keyword evidence="1" id="KW-1133">Transmembrane helix</keyword>
<organism evidence="2 3">
    <name type="scientific">Edaphobacter modestus</name>
    <dbReference type="NCBI Taxonomy" id="388466"/>
    <lineage>
        <taxon>Bacteria</taxon>
        <taxon>Pseudomonadati</taxon>
        <taxon>Acidobacteriota</taxon>
        <taxon>Terriglobia</taxon>
        <taxon>Terriglobales</taxon>
        <taxon>Acidobacteriaceae</taxon>
        <taxon>Edaphobacter</taxon>
    </lineage>
</organism>
<name>A0A4V2G4I9_9BACT</name>